<reference evidence="2 3" key="1">
    <citation type="journal article" date="2020" name="Microorganisms">
        <title>Osmotic Adaptation and Compatible Solute Biosynthesis of Phototrophic Bacteria as Revealed from Genome Analyses.</title>
        <authorList>
            <person name="Imhoff J.F."/>
            <person name="Rahn T."/>
            <person name="Kunzel S."/>
            <person name="Keller A."/>
            <person name="Neulinger S.C."/>
        </authorList>
    </citation>
    <scope>NUCLEOTIDE SEQUENCE [LARGE SCALE GENOMIC DNA]</scope>
    <source>
        <strain evidence="2 3">DSM 6210</strain>
    </source>
</reference>
<evidence type="ECO:0008006" key="4">
    <source>
        <dbReference type="Google" id="ProtNLM"/>
    </source>
</evidence>
<gene>
    <name evidence="2" type="ORF">CKO31_22950</name>
</gene>
<organism evidence="2 3">
    <name type="scientific">Thiohalocapsa halophila</name>
    <dbReference type="NCBI Taxonomy" id="69359"/>
    <lineage>
        <taxon>Bacteria</taxon>
        <taxon>Pseudomonadati</taxon>
        <taxon>Pseudomonadota</taxon>
        <taxon>Gammaproteobacteria</taxon>
        <taxon>Chromatiales</taxon>
        <taxon>Chromatiaceae</taxon>
        <taxon>Thiohalocapsa</taxon>
    </lineage>
</organism>
<protein>
    <recommendedName>
        <fullName evidence="4">DUF2191 domain-containing protein</fullName>
    </recommendedName>
</protein>
<feature type="compositionally biased region" description="Pro residues" evidence="1">
    <location>
        <begin position="48"/>
        <end position="62"/>
    </location>
</feature>
<name>A0ABS1CNT8_9GAMM</name>
<proteinExistence type="predicted"/>
<accession>A0ABS1CNT8</accession>
<evidence type="ECO:0000313" key="2">
    <source>
        <dbReference type="EMBL" id="MBK1633550.1"/>
    </source>
</evidence>
<dbReference type="Proteomes" id="UP000748752">
    <property type="component" value="Unassembled WGS sequence"/>
</dbReference>
<dbReference type="EMBL" id="NRRV01000094">
    <property type="protein sequence ID" value="MBK1633550.1"/>
    <property type="molecule type" value="Genomic_DNA"/>
</dbReference>
<evidence type="ECO:0000256" key="1">
    <source>
        <dbReference type="SAM" id="MobiDB-lite"/>
    </source>
</evidence>
<evidence type="ECO:0000313" key="3">
    <source>
        <dbReference type="Proteomes" id="UP000748752"/>
    </source>
</evidence>
<comment type="caution">
    <text evidence="2">The sequence shown here is derived from an EMBL/GenBank/DDBJ whole genome shotgun (WGS) entry which is preliminary data.</text>
</comment>
<dbReference type="RefSeq" id="WP_200242318.1">
    <property type="nucleotide sequence ID" value="NZ_NRRV01000094.1"/>
</dbReference>
<sequence>MRLHIDTDARTAAERATAAAVLRAAAELLEQGASRPAVAADCAAVPAPGEPSEPTPQPAGMD</sequence>
<keyword evidence="3" id="KW-1185">Reference proteome</keyword>
<feature type="region of interest" description="Disordered" evidence="1">
    <location>
        <begin position="40"/>
        <end position="62"/>
    </location>
</feature>